<keyword evidence="2" id="KW-0472">Membrane</keyword>
<comment type="caution">
    <text evidence="4">The sequence shown here is derived from an EMBL/GenBank/DDBJ whole genome shotgun (WGS) entry which is preliminary data.</text>
</comment>
<gene>
    <name evidence="4" type="ORF">JFY56_01210</name>
</gene>
<keyword evidence="2" id="KW-1133">Transmembrane helix</keyword>
<organism evidence="4 5">
    <name type="scientific">Pseudomonas schmalbachii</name>
    <dbReference type="NCBI Taxonomy" id="2816993"/>
    <lineage>
        <taxon>Bacteria</taxon>
        <taxon>Pseudomonadati</taxon>
        <taxon>Pseudomonadota</taxon>
        <taxon>Gammaproteobacteria</taxon>
        <taxon>Pseudomonadales</taxon>
        <taxon>Pseudomonadaceae</taxon>
        <taxon>Pseudomonas</taxon>
    </lineage>
</organism>
<keyword evidence="3" id="KW-0732">Signal</keyword>
<evidence type="ECO:0000313" key="4">
    <source>
        <dbReference type="EMBL" id="MBO3273839.1"/>
    </source>
</evidence>
<feature type="region of interest" description="Disordered" evidence="1">
    <location>
        <begin position="418"/>
        <end position="439"/>
    </location>
</feature>
<feature type="signal peptide" evidence="3">
    <location>
        <begin position="1"/>
        <end position="18"/>
    </location>
</feature>
<protein>
    <submittedName>
        <fullName evidence="4">BatD family protein</fullName>
    </submittedName>
</protein>
<dbReference type="InterPro" id="IPR025738">
    <property type="entry name" value="BatD"/>
</dbReference>
<dbReference type="PANTHER" id="PTHR40940">
    <property type="entry name" value="PROTEIN BATD-RELATED"/>
    <property type="match status" value="1"/>
</dbReference>
<evidence type="ECO:0000256" key="3">
    <source>
        <dbReference type="SAM" id="SignalP"/>
    </source>
</evidence>
<keyword evidence="2" id="KW-0812">Transmembrane</keyword>
<evidence type="ECO:0000256" key="1">
    <source>
        <dbReference type="SAM" id="MobiDB-lite"/>
    </source>
</evidence>
<name>A0ABS3TMN0_9PSED</name>
<feature type="chain" id="PRO_5047329667" evidence="3">
    <location>
        <begin position="19"/>
        <end position="439"/>
    </location>
</feature>
<feature type="transmembrane region" description="Helical" evidence="2">
    <location>
        <begin position="291"/>
        <end position="310"/>
    </location>
</feature>
<dbReference type="RefSeq" id="WP_208311664.1">
    <property type="nucleotide sequence ID" value="NZ_JAELYA010000001.1"/>
</dbReference>
<evidence type="ECO:0000256" key="2">
    <source>
        <dbReference type="SAM" id="Phobius"/>
    </source>
</evidence>
<reference evidence="4 5" key="1">
    <citation type="submission" date="2020-12" db="EMBL/GenBank/DDBJ databases">
        <title>Pseudomonas schmalbachii sp. nov. isolated from millipede gut.</title>
        <authorList>
            <person name="Shelomi M."/>
        </authorList>
    </citation>
    <scope>NUCLEOTIDE SEQUENCE [LARGE SCALE GENOMIC DNA]</scope>
    <source>
        <strain evidence="4 5">Milli4</strain>
    </source>
</reference>
<dbReference type="PANTHER" id="PTHR40940:SF1">
    <property type="entry name" value="PROTEIN BATD"/>
    <property type="match status" value="1"/>
</dbReference>
<keyword evidence="5" id="KW-1185">Reference proteome</keyword>
<dbReference type="Proteomes" id="UP000669060">
    <property type="component" value="Unassembled WGS sequence"/>
</dbReference>
<accession>A0ABS3TMN0</accession>
<dbReference type="EMBL" id="JAELYA010000001">
    <property type="protein sequence ID" value="MBO3273839.1"/>
    <property type="molecule type" value="Genomic_DNA"/>
</dbReference>
<sequence>MRCLALLVLLMLSLAAVAEPEVRVRTSLVPADPVMVGGTVQLQVDLLVDTWFSTPPQLPKLELDGAMVSAPSGEATHLTERLDGKTFFGLRYIYRIAPQRAQSFDIPALAIEVNPGQGSGPQKVSSQPQSFVARQVAGAEGQQRLVAQKVEFTQQIVRSHDPLRVGDSVTRRLSVRAEGGEAMLIPPPAFAPVDGLKRYVQTPAVQPLGDGRGGVIGGSRDDAATYVVAESGRFRLPAIELQWWDAGTGQAHRLSVPEVAFEATAAAGYQAPFSITDDLRALGRKARVHIAGHWLVLAVVLLGGGLAWHFGRPWMERLLDAWRQWRQRRRQAWLDSADFAWRQAGEQLAVRPPRLDGLYLWIRRSTGSRNLLSHFQPFSVEISERLLAFFRTCYGMGQRREDAPAELAKTLPELRQAVVEQRTDSRSRKGLKSLNPRGR</sequence>
<evidence type="ECO:0000313" key="5">
    <source>
        <dbReference type="Proteomes" id="UP000669060"/>
    </source>
</evidence>
<proteinExistence type="predicted"/>